<evidence type="ECO:0000259" key="1">
    <source>
        <dbReference type="Pfam" id="PF07171"/>
    </source>
</evidence>
<protein>
    <submittedName>
        <fullName evidence="3">Uncharacterized protein</fullName>
    </submittedName>
</protein>
<dbReference type="Pfam" id="PF07171">
    <property type="entry name" value="MlrC_C"/>
    <property type="match status" value="1"/>
</dbReference>
<reference evidence="3 4" key="1">
    <citation type="journal article" date="2014" name="Nature">
        <title>An environmental bacterial taxon with a large and distinct metabolic repertoire.</title>
        <authorList>
            <person name="Wilson M.C."/>
            <person name="Mori T."/>
            <person name="Ruckert C."/>
            <person name="Uria A.R."/>
            <person name="Helf M.J."/>
            <person name="Takada K."/>
            <person name="Gernert C."/>
            <person name="Steffens U.A."/>
            <person name="Heycke N."/>
            <person name="Schmitt S."/>
            <person name="Rinke C."/>
            <person name="Helfrich E.J."/>
            <person name="Brachmann A.O."/>
            <person name="Gurgui C."/>
            <person name="Wakimoto T."/>
            <person name="Kracht M."/>
            <person name="Crusemann M."/>
            <person name="Hentschel U."/>
            <person name="Abe I."/>
            <person name="Matsunaga S."/>
            <person name="Kalinowski J."/>
            <person name="Takeyama H."/>
            <person name="Piel J."/>
        </authorList>
    </citation>
    <scope>NUCLEOTIDE SEQUENCE [LARGE SCALE GENOMIC DNA]</scope>
    <source>
        <strain evidence="4">TSY2</strain>
    </source>
</reference>
<sequence length="397" mass="42665">LHGAGVSEVYPDIEGKVLEEVRQIVGGIPLVATFDFHANFTNRMVENADLLIGYDTYPHIDGYERAVEAVNLTARMLDGSFKPTKAFRQPPMLPALQAQFTGRYPMAKLIEEAHRMEAMPGVETITVAAGFPWSDIPEAGMSFIVTTHNNQSLADSLAQSLSDMAWHMRRDFLVNPMPVREALRYVKAAAATPVVLADIGDNPGGGSPEDGTCVLEAILEEGLEGGILAVIWDPDVVTQALDAGEGQAINIQLGGHTDDLHGTPLTVTARVKGLADGTFTNEGPMGTGAQSDMGPTAVLDIGGNDVIVTSKRLQPTDLQLYKSLGIDPGTKRFVAVKSSVHFRAAHEPIAAEVIELDTPGLTSPRLTGFGFKNVRRPIFPLDVEMIGITELKTMDQN</sequence>
<accession>W4LYS2</accession>
<feature type="domain" description="Microcystin LR degradation protein MlrC N-terminal" evidence="2">
    <location>
        <begin position="1"/>
        <end position="184"/>
    </location>
</feature>
<gene>
    <name evidence="3" type="ORF">ETSY2_34230</name>
</gene>
<dbReference type="InterPro" id="IPR015995">
    <property type="entry name" value="MlrC_N"/>
</dbReference>
<comment type="caution">
    <text evidence="3">The sequence shown here is derived from an EMBL/GenBank/DDBJ whole genome shotgun (WGS) entry which is preliminary data.</text>
</comment>
<dbReference type="AlphaFoldDB" id="W4LYS2"/>
<dbReference type="InterPro" id="IPR010799">
    <property type="entry name" value="MlrC_C"/>
</dbReference>
<dbReference type="HOGENOM" id="CLU_693565_0_0_7"/>
<evidence type="ECO:0000313" key="3">
    <source>
        <dbReference type="EMBL" id="ETX03053.1"/>
    </source>
</evidence>
<feature type="non-terminal residue" evidence="3">
    <location>
        <position position="1"/>
    </location>
</feature>
<dbReference type="Pfam" id="PF07364">
    <property type="entry name" value="DUF1485"/>
    <property type="match status" value="1"/>
</dbReference>
<proteinExistence type="predicted"/>
<dbReference type="Proteomes" id="UP000019140">
    <property type="component" value="Unassembled WGS sequence"/>
</dbReference>
<name>W4LYS2_9BACT</name>
<dbReference type="EMBL" id="AZHX01001468">
    <property type="protein sequence ID" value="ETX03053.1"/>
    <property type="molecule type" value="Genomic_DNA"/>
</dbReference>
<keyword evidence="4" id="KW-1185">Reference proteome</keyword>
<feature type="domain" description="Microcystin LR degradation protein MlrC C-terminal" evidence="1">
    <location>
        <begin position="196"/>
        <end position="373"/>
    </location>
</feature>
<evidence type="ECO:0000259" key="2">
    <source>
        <dbReference type="Pfam" id="PF07364"/>
    </source>
</evidence>
<organism evidence="3 4">
    <name type="scientific">Candidatus Entotheonella gemina</name>
    <dbReference type="NCBI Taxonomy" id="1429439"/>
    <lineage>
        <taxon>Bacteria</taxon>
        <taxon>Pseudomonadati</taxon>
        <taxon>Nitrospinota/Tectimicrobiota group</taxon>
        <taxon>Candidatus Tectimicrobiota</taxon>
        <taxon>Candidatus Entotheonellia</taxon>
        <taxon>Candidatus Entotheonellales</taxon>
        <taxon>Candidatus Entotheonellaceae</taxon>
        <taxon>Candidatus Entotheonella</taxon>
    </lineage>
</organism>
<evidence type="ECO:0000313" key="4">
    <source>
        <dbReference type="Proteomes" id="UP000019140"/>
    </source>
</evidence>